<dbReference type="PROSITE" id="PS50088">
    <property type="entry name" value="ANK_REPEAT"/>
    <property type="match status" value="1"/>
</dbReference>
<evidence type="ECO:0000313" key="6">
    <source>
        <dbReference type="EMBL" id="VVM37765.1"/>
    </source>
</evidence>
<dbReference type="Gene3D" id="1.25.40.20">
    <property type="entry name" value="Ankyrin repeat-containing domain"/>
    <property type="match status" value="2"/>
</dbReference>
<feature type="repeat" description="ANK" evidence="3">
    <location>
        <begin position="143"/>
        <end position="175"/>
    </location>
</feature>
<name>A0A5E6P3D0_PSEFL</name>
<protein>
    <submittedName>
        <fullName evidence="6">Uncharacterized protein</fullName>
    </submittedName>
</protein>
<organism evidence="6">
    <name type="scientific">Pseudomonas fluorescens</name>
    <dbReference type="NCBI Taxonomy" id="294"/>
    <lineage>
        <taxon>Bacteria</taxon>
        <taxon>Pseudomonadati</taxon>
        <taxon>Pseudomonadota</taxon>
        <taxon>Gammaproteobacteria</taxon>
        <taxon>Pseudomonadales</taxon>
        <taxon>Pseudomonadaceae</taxon>
        <taxon>Pseudomonas</taxon>
    </lineage>
</organism>
<keyword evidence="1" id="KW-0677">Repeat</keyword>
<dbReference type="SUPFAM" id="SSF48403">
    <property type="entry name" value="Ankyrin repeat"/>
    <property type="match status" value="1"/>
</dbReference>
<dbReference type="InterPro" id="IPR002110">
    <property type="entry name" value="Ankyrin_rpt"/>
</dbReference>
<sequence length="328" mass="34766" precursor="true">MSRINFARKTAALGLALAACALPAAAFADAAAELSQKLYNEVGEYKYDETPARLAKIQALLDQGADPKGQPMFLAASYKIVAPFELFLPKIGDVNTPIQENGETLLLFVLNQAEQSKASEADLHMVKGLIKAGANVNVLAQGDSATPLNTAARKGSPELIKLLLASGADAKAVRPNGFTPLTGPGASNLEVIKLLVAAGANPYQVTLTGSTPLHHVCERAFEMNGQPDPQAGQRIALLLKKGSSIDAYHEQHGTFPVGTPLEEAARMDNPDCVAALIKAGASLQAPAFPESYLAKYPQAKQKTVQEYVLSAAEESPTLYTEEVVKLFK</sequence>
<dbReference type="PROSITE" id="PS50297">
    <property type="entry name" value="ANK_REP_REGION"/>
    <property type="match status" value="1"/>
</dbReference>
<evidence type="ECO:0000313" key="7">
    <source>
        <dbReference type="Proteomes" id="UP000326595"/>
    </source>
</evidence>
<evidence type="ECO:0000256" key="2">
    <source>
        <dbReference type="ARBA" id="ARBA00023043"/>
    </source>
</evidence>
<dbReference type="PANTHER" id="PTHR24189:SF50">
    <property type="entry name" value="ANKYRIN REPEAT AND SOCS BOX PROTEIN 2"/>
    <property type="match status" value="1"/>
</dbReference>
<reference evidence="6" key="1">
    <citation type="submission" date="2019-09" db="EMBL/GenBank/DDBJ databases">
        <authorList>
            <person name="Chandra G."/>
            <person name="Truman W A."/>
        </authorList>
    </citation>
    <scope>NUCLEOTIDE SEQUENCE [LARGE SCALE GENOMIC DNA]</scope>
    <source>
        <strain evidence="6">PS652</strain>
    </source>
</reference>
<dbReference type="InterPro" id="IPR050745">
    <property type="entry name" value="Multifunctional_regulatory"/>
</dbReference>
<feature type="chain" id="PRO_5022716929" evidence="4">
    <location>
        <begin position="31"/>
        <end position="328"/>
    </location>
</feature>
<dbReference type="EMBL" id="CABVHG010000001">
    <property type="protein sequence ID" value="VVM37765.1"/>
    <property type="molecule type" value="Genomic_DNA"/>
</dbReference>
<dbReference type="Pfam" id="PF00023">
    <property type="entry name" value="Ank"/>
    <property type="match status" value="1"/>
</dbReference>
<dbReference type="InterPro" id="IPR036770">
    <property type="entry name" value="Ankyrin_rpt-contain_sf"/>
</dbReference>
<dbReference type="Proteomes" id="UP000326595">
    <property type="component" value="Chromosome"/>
</dbReference>
<keyword evidence="4" id="KW-0732">Signal</keyword>
<dbReference type="AlphaFoldDB" id="A0A5E6P3D0"/>
<reference evidence="5 7" key="2">
    <citation type="submission" date="2024-03" db="EMBL/GenBank/DDBJ databases">
        <authorList>
            <person name="Alaster D. Moffat"/>
            <person name="Govind Chandra"/>
            <person name="Andrew W. Truman"/>
        </authorList>
    </citation>
    <scope>NUCLEOTIDE SEQUENCE [LARGE SCALE GENOMIC DNA]</scope>
    <source>
        <strain evidence="5">PS652</strain>
    </source>
</reference>
<evidence type="ECO:0000313" key="5">
    <source>
        <dbReference type="EMBL" id="CAK9891677.1"/>
    </source>
</evidence>
<dbReference type="EMBL" id="OZ024668">
    <property type="protein sequence ID" value="CAK9891677.1"/>
    <property type="molecule type" value="Genomic_DNA"/>
</dbReference>
<feature type="signal peptide" evidence="4">
    <location>
        <begin position="1"/>
        <end position="30"/>
    </location>
</feature>
<dbReference type="SMART" id="SM00248">
    <property type="entry name" value="ANK"/>
    <property type="match status" value="5"/>
</dbReference>
<dbReference type="Pfam" id="PF12796">
    <property type="entry name" value="Ank_2"/>
    <property type="match status" value="1"/>
</dbReference>
<evidence type="ECO:0000256" key="4">
    <source>
        <dbReference type="SAM" id="SignalP"/>
    </source>
</evidence>
<dbReference type="PANTHER" id="PTHR24189">
    <property type="entry name" value="MYOTROPHIN"/>
    <property type="match status" value="1"/>
</dbReference>
<dbReference type="RefSeq" id="WP_052251595.1">
    <property type="nucleotide sequence ID" value="NZ_OZ024668.1"/>
</dbReference>
<keyword evidence="2 3" id="KW-0040">ANK repeat</keyword>
<gene>
    <name evidence="6" type="ORF">PS652_00117</name>
    <name evidence="5" type="ORF">PS652_04540</name>
</gene>
<dbReference type="PROSITE" id="PS51257">
    <property type="entry name" value="PROKAR_LIPOPROTEIN"/>
    <property type="match status" value="1"/>
</dbReference>
<accession>A0A5E6P3D0</accession>
<evidence type="ECO:0000256" key="1">
    <source>
        <dbReference type="ARBA" id="ARBA00022737"/>
    </source>
</evidence>
<proteinExistence type="predicted"/>
<evidence type="ECO:0000256" key="3">
    <source>
        <dbReference type="PROSITE-ProRule" id="PRU00023"/>
    </source>
</evidence>